<proteinExistence type="predicted"/>
<evidence type="ECO:0000313" key="1">
    <source>
        <dbReference type="EMBL" id="EDR03554.1"/>
    </source>
</evidence>
<dbReference type="GeneID" id="6081333"/>
<gene>
    <name evidence="1" type="ORF">LACBIDRAFT_307001</name>
</gene>
<dbReference type="OrthoDB" id="2745898at2759"/>
<accession>B0DP53</accession>
<evidence type="ECO:0000313" key="2">
    <source>
        <dbReference type="Proteomes" id="UP000001194"/>
    </source>
</evidence>
<organism evidence="2">
    <name type="scientific">Laccaria bicolor (strain S238N-H82 / ATCC MYA-4686)</name>
    <name type="common">Bicoloured deceiver</name>
    <name type="synonym">Laccaria laccata var. bicolor</name>
    <dbReference type="NCBI Taxonomy" id="486041"/>
    <lineage>
        <taxon>Eukaryota</taxon>
        <taxon>Fungi</taxon>
        <taxon>Dikarya</taxon>
        <taxon>Basidiomycota</taxon>
        <taxon>Agaricomycotina</taxon>
        <taxon>Agaricomycetes</taxon>
        <taxon>Agaricomycetidae</taxon>
        <taxon>Agaricales</taxon>
        <taxon>Agaricineae</taxon>
        <taxon>Hydnangiaceae</taxon>
        <taxon>Laccaria</taxon>
    </lineage>
</organism>
<dbReference type="KEGG" id="lbc:LACBIDRAFT_307001"/>
<sequence length="195" mass="21996">MTKGSTAFAASMNASSLSTLRTLRLQHDIEDDIQDPLCGICEEFSIISGRNVIEEIFLDVVLQTDSRCKTGSEWERLDAVLSRGFPKLRTVSLNIEISASAPLFPATALKEQVNKILSKYLPWLASNIQVTFKFSTSLHRIRMFCCKYNPVFFFPPPLSQNTLCDFQKPKIYCRNQRCSGKEASRRSELALSVTC</sequence>
<keyword evidence="2" id="KW-1185">Reference proteome</keyword>
<dbReference type="HOGENOM" id="CLU_1396551_0_0_1"/>
<protein>
    <submittedName>
        <fullName evidence="1">Predicted protein</fullName>
    </submittedName>
</protein>
<dbReference type="AlphaFoldDB" id="B0DP53"/>
<name>B0DP53_LACBS</name>
<dbReference type="RefSeq" id="XP_001885702.1">
    <property type="nucleotide sequence ID" value="XM_001885667.1"/>
</dbReference>
<dbReference type="Proteomes" id="UP000001194">
    <property type="component" value="Unassembled WGS sequence"/>
</dbReference>
<dbReference type="EMBL" id="DS547123">
    <property type="protein sequence ID" value="EDR03554.1"/>
    <property type="molecule type" value="Genomic_DNA"/>
</dbReference>
<reference evidence="1 2" key="1">
    <citation type="journal article" date="2008" name="Nature">
        <title>The genome of Laccaria bicolor provides insights into mycorrhizal symbiosis.</title>
        <authorList>
            <person name="Martin F."/>
            <person name="Aerts A."/>
            <person name="Ahren D."/>
            <person name="Brun A."/>
            <person name="Danchin E.G.J."/>
            <person name="Duchaussoy F."/>
            <person name="Gibon J."/>
            <person name="Kohler A."/>
            <person name="Lindquist E."/>
            <person name="Pereda V."/>
            <person name="Salamov A."/>
            <person name="Shapiro H.J."/>
            <person name="Wuyts J."/>
            <person name="Blaudez D."/>
            <person name="Buee M."/>
            <person name="Brokstein P."/>
            <person name="Canbaeck B."/>
            <person name="Cohen D."/>
            <person name="Courty P.E."/>
            <person name="Coutinho P.M."/>
            <person name="Delaruelle C."/>
            <person name="Detter J.C."/>
            <person name="Deveau A."/>
            <person name="DiFazio S."/>
            <person name="Duplessis S."/>
            <person name="Fraissinet-Tachet L."/>
            <person name="Lucic E."/>
            <person name="Frey-Klett P."/>
            <person name="Fourrey C."/>
            <person name="Feussner I."/>
            <person name="Gay G."/>
            <person name="Grimwood J."/>
            <person name="Hoegger P.J."/>
            <person name="Jain P."/>
            <person name="Kilaru S."/>
            <person name="Labbe J."/>
            <person name="Lin Y.C."/>
            <person name="Legue V."/>
            <person name="Le Tacon F."/>
            <person name="Marmeisse R."/>
            <person name="Melayah D."/>
            <person name="Montanini B."/>
            <person name="Muratet M."/>
            <person name="Nehls U."/>
            <person name="Niculita-Hirzel H."/>
            <person name="Oudot-Le Secq M.P."/>
            <person name="Peter M."/>
            <person name="Quesneville H."/>
            <person name="Rajashekar B."/>
            <person name="Reich M."/>
            <person name="Rouhier N."/>
            <person name="Schmutz J."/>
            <person name="Yin T."/>
            <person name="Chalot M."/>
            <person name="Henrissat B."/>
            <person name="Kuees U."/>
            <person name="Lucas S."/>
            <person name="Van de Peer Y."/>
            <person name="Podila G.K."/>
            <person name="Polle A."/>
            <person name="Pukkila P.J."/>
            <person name="Richardson P.M."/>
            <person name="Rouze P."/>
            <person name="Sanders I.R."/>
            <person name="Stajich J.E."/>
            <person name="Tunlid A."/>
            <person name="Tuskan G."/>
            <person name="Grigoriev I.V."/>
        </authorList>
    </citation>
    <scope>NUCLEOTIDE SEQUENCE [LARGE SCALE GENOMIC DNA]</scope>
    <source>
        <strain evidence="2">S238N-H82 / ATCC MYA-4686</strain>
    </source>
</reference>
<dbReference type="InParanoid" id="B0DP53"/>